<evidence type="ECO:0000313" key="1">
    <source>
        <dbReference type="EMBL" id="NYS26886.1"/>
    </source>
</evidence>
<name>A0A7Z0L1K4_9RHOB</name>
<protein>
    <submittedName>
        <fullName evidence="1">Uncharacterized protein</fullName>
    </submittedName>
</protein>
<evidence type="ECO:0000313" key="2">
    <source>
        <dbReference type="Proteomes" id="UP000529417"/>
    </source>
</evidence>
<comment type="caution">
    <text evidence="1">The sequence shown here is derived from an EMBL/GenBank/DDBJ whole genome shotgun (WGS) entry which is preliminary data.</text>
</comment>
<sequence>MSIVSATPRMGRKAARMAVAQAEAANGYLSSDADRKALAVLDEIDTAERDLAPRDTAVVAGAFSGPLRMKVKREPEDT</sequence>
<reference evidence="1 2" key="1">
    <citation type="journal article" date="2000" name="Arch. Microbiol.">
        <title>Rhodobaca bogoriensis gen. nov. and sp. nov., an alkaliphilic purple nonsulfur bacterium from African Rift Valley soda lakes.</title>
        <authorList>
            <person name="Milford A.D."/>
            <person name="Achenbach L.A."/>
            <person name="Jung D.O."/>
            <person name="Madigan M.T."/>
        </authorList>
    </citation>
    <scope>NUCLEOTIDE SEQUENCE [LARGE SCALE GENOMIC DNA]</scope>
    <source>
        <strain evidence="1 2">2376</strain>
    </source>
</reference>
<accession>A0A7Z0L1K4</accession>
<dbReference type="EMBL" id="JACBXS010000098">
    <property type="protein sequence ID" value="NYS26886.1"/>
    <property type="molecule type" value="Genomic_DNA"/>
</dbReference>
<gene>
    <name evidence="1" type="ORF">HUK65_18180</name>
</gene>
<proteinExistence type="predicted"/>
<keyword evidence="2" id="KW-1185">Reference proteome</keyword>
<dbReference type="AlphaFoldDB" id="A0A7Z0L1K4"/>
<organism evidence="1 2">
    <name type="scientific">Rhabdonatronobacter sediminivivens</name>
    <dbReference type="NCBI Taxonomy" id="2743469"/>
    <lineage>
        <taxon>Bacteria</taxon>
        <taxon>Pseudomonadati</taxon>
        <taxon>Pseudomonadota</taxon>
        <taxon>Alphaproteobacteria</taxon>
        <taxon>Rhodobacterales</taxon>
        <taxon>Paracoccaceae</taxon>
        <taxon>Rhabdonatronobacter</taxon>
    </lineage>
</organism>
<dbReference type="Proteomes" id="UP000529417">
    <property type="component" value="Unassembled WGS sequence"/>
</dbReference>